<organism evidence="1 2">
    <name type="scientific">Vagococcus luciliae</name>
    <dbReference type="NCBI Taxonomy" id="2920380"/>
    <lineage>
        <taxon>Bacteria</taxon>
        <taxon>Bacillati</taxon>
        <taxon>Bacillota</taxon>
        <taxon>Bacilli</taxon>
        <taxon>Lactobacillales</taxon>
        <taxon>Enterococcaceae</taxon>
        <taxon>Vagococcus</taxon>
    </lineage>
</organism>
<name>A0ABY5NXJ6_9ENTE</name>
<gene>
    <name evidence="1" type="ORF">G314FT_04910</name>
</gene>
<reference evidence="1" key="1">
    <citation type="submission" date="2022-08" db="EMBL/GenBank/DDBJ databases">
        <title>Genome sequence of Vagococcus luciliae DSM 112651.</title>
        <authorList>
            <person name="Juan G."/>
            <person name="Anja P."/>
            <person name="Rolf D."/>
            <person name="Kampfer P."/>
            <person name="Vilcinskas A."/>
        </authorList>
    </citation>
    <scope>NUCLEOTIDE SEQUENCE</scope>
    <source>
        <strain evidence="1">G314FT</strain>
    </source>
</reference>
<dbReference type="RefSeq" id="WP_257701933.1">
    <property type="nucleotide sequence ID" value="NZ_CP102451.1"/>
</dbReference>
<dbReference type="Proteomes" id="UP001058273">
    <property type="component" value="Chromosome"/>
</dbReference>
<reference evidence="1" key="2">
    <citation type="submission" date="2022-08" db="EMBL/GenBank/DDBJ databases">
        <authorList>
            <person name="Poehlein A."/>
            <person name="Guzman J."/>
            <person name="Daniel R."/>
            <person name="Vilcinskas A."/>
        </authorList>
    </citation>
    <scope>NUCLEOTIDE SEQUENCE</scope>
    <source>
        <strain evidence="1">G314FT</strain>
    </source>
</reference>
<keyword evidence="2" id="KW-1185">Reference proteome</keyword>
<evidence type="ECO:0000313" key="1">
    <source>
        <dbReference type="EMBL" id="UUV98375.1"/>
    </source>
</evidence>
<protein>
    <recommendedName>
        <fullName evidence="3">WxL domain-containing protein</fullName>
    </recommendedName>
</protein>
<dbReference type="EMBL" id="CP102451">
    <property type="protein sequence ID" value="UUV98375.1"/>
    <property type="molecule type" value="Genomic_DNA"/>
</dbReference>
<sequence length="823" mass="93560">MKKNKIVLFLLTCLLFLFVTDYRVLAVNKLVNNPNVTLVRPGLERSVEINGKYNFSMQLINGKDENTKTTYRPKGNTVFSGRNPQIENRPYNEAFPGSKSQIYYFQSGKSEEQSVYVSNVGFYQGRSVDVKWVIDDLYLDIPGSVFRFFAVDPSEQHLSGSKYYIPSVDTKAEWGDIFMSIGSGLGDKHTNIPNKTRPRYPFTSGKDYIDYHYEFYDSLTKEKIEIVGLWNVSNLNKLKTLEVYSPLNDLSKYYTYSNYNVYPNKYTNNIEYNYLYNNILQFSNSVATMSKYETSFTGLFERTNTLKFRLSMNNQTMGLDYLRQAIPRVAPSIQTVIGRVNNATHDQENYRDVYYDIIFGVGNNSIDKRTDKLSIETTAPDGYNIDPSQIKVYNVAENSEEVDNKISYTVTLNPENKAKATVTFNDTKSEEFNNGQYKISVVATPNESFNLSNNGYLIKEDDKFNGYMHFDLATTAVMTYTHYASNNIDTKQYSYKVDDRSIAKTNYEGTPTGEAKQNVPLEYGKSILSQYPDASELLEEGYQTSIDTNNIAKDTPIKADYVNKDKLPDTTKLMPGTKLKVPIRLTSKLGVTTDVDATLVVKEAKSQLTVNIVNEADELLDKVELNDYLINQVVDLTAIKEVTSVLDKYTTNGGYTIIERPNDETNLLLNSSKMSVTYKLKGNLLIESAPRLFDYGEIKTSVDDVHIRQAKNLDEQPPLKIVDNRSNKSTGWNLKLKMVKTFTNDGTELPNIMEYRLSDSDRFIVTSDAMTAYHSKTGGDYTLNDDWKKYDSGLGLTIGPGQVKKLGRYSCEIEWDLMPGEEP</sequence>
<accession>A0ABY5NXJ6</accession>
<evidence type="ECO:0000313" key="2">
    <source>
        <dbReference type="Proteomes" id="UP001058273"/>
    </source>
</evidence>
<evidence type="ECO:0008006" key="3">
    <source>
        <dbReference type="Google" id="ProtNLM"/>
    </source>
</evidence>
<proteinExistence type="predicted"/>